<proteinExistence type="predicted"/>
<accession>A0A0H3I0R5</accession>
<organism evidence="1 2">
    <name type="scientific">Pectobacterium parmentieri</name>
    <dbReference type="NCBI Taxonomy" id="1905730"/>
    <lineage>
        <taxon>Bacteria</taxon>
        <taxon>Pseudomonadati</taxon>
        <taxon>Pseudomonadota</taxon>
        <taxon>Gammaproteobacteria</taxon>
        <taxon>Enterobacterales</taxon>
        <taxon>Pectobacteriaceae</taxon>
        <taxon>Pectobacterium</taxon>
    </lineage>
</organism>
<sequence length="116" mass="13208">MKILHPRHHHTHDRIYGLHRQSAIKLWRFVVYVPDSQFSFHAWPNLFQPSPIVSVIRRSPFGLCLVSAFASVDDASQPLRALVQQVNSLSITLELSLFVKDPPCKQTIIPDRLAGT</sequence>
<reference evidence="1 2" key="1">
    <citation type="journal article" date="2012" name="J. Bacteriol.">
        <title>Genome sequence of Pectobacterium sp. strain SCC3193.</title>
        <authorList>
            <person name="Koskinen J.P."/>
            <person name="Laine P."/>
            <person name="Niemi O."/>
            <person name="Nykyri J."/>
            <person name="Harjunpaa H."/>
            <person name="Auvinen P."/>
            <person name="Paulin L."/>
            <person name="Pirhonen M."/>
            <person name="Palva T."/>
            <person name="Holm L."/>
        </authorList>
    </citation>
    <scope>NUCLEOTIDE SEQUENCE [LARGE SCALE GENOMIC DNA]</scope>
    <source>
        <strain evidence="1 2">SCC3193</strain>
    </source>
</reference>
<evidence type="ECO:0000313" key="1">
    <source>
        <dbReference type="EMBL" id="AFI89285.1"/>
    </source>
</evidence>
<dbReference type="AlphaFoldDB" id="A0A0H3I0R5"/>
<protein>
    <submittedName>
        <fullName evidence="1">Uncharacterized protein</fullName>
    </submittedName>
</protein>
<name>A0A0H3I0R5_PECPM</name>
<dbReference type="STRING" id="1905730.W5S_1184"/>
<dbReference type="KEGG" id="pec:W5S_1184"/>
<dbReference type="EMBL" id="CP003415">
    <property type="protein sequence ID" value="AFI89285.1"/>
    <property type="molecule type" value="Genomic_DNA"/>
</dbReference>
<dbReference type="HOGENOM" id="CLU_2094516_0_0_6"/>
<dbReference type="Proteomes" id="UP000008044">
    <property type="component" value="Chromosome"/>
</dbReference>
<evidence type="ECO:0000313" key="2">
    <source>
        <dbReference type="Proteomes" id="UP000008044"/>
    </source>
</evidence>
<gene>
    <name evidence="1" type="ordered locus">W5S_1184</name>
</gene>